<evidence type="ECO:0000313" key="3">
    <source>
        <dbReference type="Proteomes" id="UP001451303"/>
    </source>
</evidence>
<reference evidence="2 3" key="1">
    <citation type="submission" date="2023-09" db="EMBL/GenBank/DDBJ databases">
        <title>Multi-omics analysis of a traditional fermented food reveals byproduct-associated fungal strains for waste-to-food upcycling.</title>
        <authorList>
            <consortium name="Lawrence Berkeley National Laboratory"/>
            <person name="Rekdal V.M."/>
            <person name="Villalobos-Escobedo J.M."/>
            <person name="Rodriguez-Valeron N."/>
            <person name="Garcia M.O."/>
            <person name="Vasquez D.P."/>
            <person name="Damayanti I."/>
            <person name="Sorensen P.M."/>
            <person name="Baidoo E.E."/>
            <person name="De Carvalho A.C."/>
            <person name="Riley R."/>
            <person name="Lipzen A."/>
            <person name="He G."/>
            <person name="Yan M."/>
            <person name="Haridas S."/>
            <person name="Daum C."/>
            <person name="Yoshinaga Y."/>
            <person name="Ng V."/>
            <person name="Grigoriev I.V."/>
            <person name="Munk R."/>
            <person name="Nuraida L."/>
            <person name="Wijaya C.H."/>
            <person name="Morales P.-C."/>
            <person name="Keasling J.D."/>
        </authorList>
    </citation>
    <scope>NUCLEOTIDE SEQUENCE [LARGE SCALE GENOMIC DNA]</scope>
    <source>
        <strain evidence="2 3">FGSC 2613</strain>
    </source>
</reference>
<accession>A0ABR3DHP2</accession>
<feature type="transmembrane region" description="Helical" evidence="1">
    <location>
        <begin position="102"/>
        <end position="119"/>
    </location>
</feature>
<name>A0ABR3DHP2_NEUIN</name>
<protein>
    <submittedName>
        <fullName evidence="2">Uncharacterized protein</fullName>
    </submittedName>
</protein>
<dbReference type="Proteomes" id="UP001451303">
    <property type="component" value="Unassembled WGS sequence"/>
</dbReference>
<proteinExistence type="predicted"/>
<keyword evidence="1" id="KW-0812">Transmembrane</keyword>
<keyword evidence="3" id="KW-1185">Reference proteome</keyword>
<dbReference type="EMBL" id="JAVLET010000003">
    <property type="protein sequence ID" value="KAL0471306.1"/>
    <property type="molecule type" value="Genomic_DNA"/>
</dbReference>
<organism evidence="2 3">
    <name type="scientific">Neurospora intermedia</name>
    <dbReference type="NCBI Taxonomy" id="5142"/>
    <lineage>
        <taxon>Eukaryota</taxon>
        <taxon>Fungi</taxon>
        <taxon>Dikarya</taxon>
        <taxon>Ascomycota</taxon>
        <taxon>Pezizomycotina</taxon>
        <taxon>Sordariomycetes</taxon>
        <taxon>Sordariomycetidae</taxon>
        <taxon>Sordariales</taxon>
        <taxon>Sordariaceae</taxon>
        <taxon>Neurospora</taxon>
    </lineage>
</organism>
<comment type="caution">
    <text evidence="2">The sequence shown here is derived from an EMBL/GenBank/DDBJ whole genome shotgun (WGS) entry which is preliminary data.</text>
</comment>
<evidence type="ECO:0000313" key="2">
    <source>
        <dbReference type="EMBL" id="KAL0471306.1"/>
    </source>
</evidence>
<keyword evidence="1" id="KW-1133">Transmembrane helix</keyword>
<keyword evidence="1" id="KW-0472">Membrane</keyword>
<evidence type="ECO:0000256" key="1">
    <source>
        <dbReference type="SAM" id="Phobius"/>
    </source>
</evidence>
<sequence length="150" mass="16705">MRHYGGIYIDPDYGYARGLALLLYYPAWVIDRGHGITGARPHHPDWVMLTESMVARGLRFLFPHATHGGSLECGSVGWEGNRVCRLKTGLQDEVFFMPNGRFAILGCLLLFAMLTRRVLCSWKLASKQDPSTRIPETAAVGGRSGMLDTH</sequence>
<gene>
    <name evidence="2" type="ORF">QR685DRAFT_570130</name>
</gene>